<evidence type="ECO:0000256" key="6">
    <source>
        <dbReference type="RuleBase" id="RU000477"/>
    </source>
</evidence>
<evidence type="ECO:0000313" key="9">
    <source>
        <dbReference type="Proteomes" id="UP001272242"/>
    </source>
</evidence>
<feature type="transmembrane region" description="Helical" evidence="7">
    <location>
        <begin position="80"/>
        <end position="101"/>
    </location>
</feature>
<keyword evidence="3 6" id="KW-0812">Transmembrane</keyword>
<evidence type="ECO:0000256" key="2">
    <source>
        <dbReference type="ARBA" id="ARBA00022448"/>
    </source>
</evidence>
<accession>A0ABU5F3I4</accession>
<proteinExistence type="inferred from homology"/>
<feature type="transmembrane region" description="Helical" evidence="7">
    <location>
        <begin position="121"/>
        <end position="141"/>
    </location>
</feature>
<gene>
    <name evidence="8" type="ORF">R5W23_002579</name>
</gene>
<keyword evidence="2 6" id="KW-0813">Transport</keyword>
<dbReference type="EMBL" id="JAXBLV010000191">
    <property type="protein sequence ID" value="MDY3561302.1"/>
    <property type="molecule type" value="Genomic_DNA"/>
</dbReference>
<evidence type="ECO:0000256" key="4">
    <source>
        <dbReference type="ARBA" id="ARBA00022989"/>
    </source>
</evidence>
<dbReference type="PROSITE" id="PS00221">
    <property type="entry name" value="MIP"/>
    <property type="match status" value="1"/>
</dbReference>
<evidence type="ECO:0000256" key="3">
    <source>
        <dbReference type="ARBA" id="ARBA00022692"/>
    </source>
</evidence>
<keyword evidence="4 7" id="KW-1133">Transmembrane helix</keyword>
<dbReference type="SUPFAM" id="SSF81338">
    <property type="entry name" value="Aquaporin-like"/>
    <property type="match status" value="1"/>
</dbReference>
<evidence type="ECO:0000313" key="8">
    <source>
        <dbReference type="EMBL" id="MDY3561302.1"/>
    </source>
</evidence>
<feature type="transmembrane region" description="Helical" evidence="7">
    <location>
        <begin position="38"/>
        <end position="59"/>
    </location>
</feature>
<protein>
    <submittedName>
        <fullName evidence="8">Aquaporin</fullName>
    </submittedName>
</protein>
<dbReference type="PANTHER" id="PTHR45724:SF13">
    <property type="entry name" value="AQUAPORIN NIP1-1-RELATED"/>
    <property type="match status" value="1"/>
</dbReference>
<dbReference type="Proteomes" id="UP001272242">
    <property type="component" value="Unassembled WGS sequence"/>
</dbReference>
<reference evidence="9" key="1">
    <citation type="journal article" date="2023" name="Mar. Drugs">
        <title>Gemmata algarum, a Novel Planctomycete Isolated from an Algal Mat, Displays Antimicrobial Activity.</title>
        <authorList>
            <person name="Kumar G."/>
            <person name="Kallscheuer N."/>
            <person name="Kashif M."/>
            <person name="Ahamad S."/>
            <person name="Jagadeeshwari U."/>
            <person name="Pannikurungottu S."/>
            <person name="Haufschild T."/>
            <person name="Kabuu M."/>
            <person name="Sasikala C."/>
            <person name="Jogler C."/>
            <person name="Ramana C."/>
        </authorList>
    </citation>
    <scope>NUCLEOTIDE SEQUENCE [LARGE SCALE GENOMIC DNA]</scope>
    <source>
        <strain evidence="9">JC673</strain>
    </source>
</reference>
<dbReference type="InterPro" id="IPR000425">
    <property type="entry name" value="MIP"/>
</dbReference>
<sequence length="222" mass="22370">MSRRLLAESFGTFVLVFAGTGAIVFDAANPGKIGHLGVALTFGLVVLVMAYAVGGVSGAHLNPAVTVGLWLAGRVPGRRVLPFAAAQLAGAFAASGLLWAMFPAHATLGATLPHGPPWHAFVLEVWLTAVLVFVVLAVTAAEPPVRALGGVIVGALIALEALFAGPISGASMNPARSLAPALVSGSVQHLWIYVAAPLLGAAVAVPTCALIQKPGCCKGECA</sequence>
<feature type="transmembrane region" description="Helical" evidence="7">
    <location>
        <begin position="190"/>
        <end position="211"/>
    </location>
</feature>
<dbReference type="InterPro" id="IPR034294">
    <property type="entry name" value="Aquaporin_transptr"/>
</dbReference>
<keyword evidence="5 7" id="KW-0472">Membrane</keyword>
<evidence type="ECO:0000256" key="7">
    <source>
        <dbReference type="SAM" id="Phobius"/>
    </source>
</evidence>
<feature type="transmembrane region" description="Helical" evidence="7">
    <location>
        <begin position="148"/>
        <end position="170"/>
    </location>
</feature>
<keyword evidence="9" id="KW-1185">Reference proteome</keyword>
<comment type="subcellular location">
    <subcellularLocation>
        <location evidence="1">Membrane</location>
        <topology evidence="1">Multi-pass membrane protein</topology>
    </subcellularLocation>
</comment>
<dbReference type="PANTHER" id="PTHR45724">
    <property type="entry name" value="AQUAPORIN NIP2-1"/>
    <property type="match status" value="1"/>
</dbReference>
<dbReference type="RefSeq" id="WP_320687738.1">
    <property type="nucleotide sequence ID" value="NZ_JAXBLV010000191.1"/>
</dbReference>
<dbReference type="Pfam" id="PF00230">
    <property type="entry name" value="MIP"/>
    <property type="match status" value="1"/>
</dbReference>
<dbReference type="Gene3D" id="1.20.1080.10">
    <property type="entry name" value="Glycerol uptake facilitator protein"/>
    <property type="match status" value="1"/>
</dbReference>
<evidence type="ECO:0000256" key="1">
    <source>
        <dbReference type="ARBA" id="ARBA00004141"/>
    </source>
</evidence>
<name>A0ABU5F3I4_9BACT</name>
<evidence type="ECO:0000256" key="5">
    <source>
        <dbReference type="ARBA" id="ARBA00023136"/>
    </source>
</evidence>
<organism evidence="8 9">
    <name type="scientific">Gemmata algarum</name>
    <dbReference type="NCBI Taxonomy" id="2975278"/>
    <lineage>
        <taxon>Bacteria</taxon>
        <taxon>Pseudomonadati</taxon>
        <taxon>Planctomycetota</taxon>
        <taxon>Planctomycetia</taxon>
        <taxon>Gemmatales</taxon>
        <taxon>Gemmataceae</taxon>
        <taxon>Gemmata</taxon>
    </lineage>
</organism>
<dbReference type="InterPro" id="IPR023271">
    <property type="entry name" value="Aquaporin-like"/>
</dbReference>
<comment type="caution">
    <text evidence="8">The sequence shown here is derived from an EMBL/GenBank/DDBJ whole genome shotgun (WGS) entry which is preliminary data.</text>
</comment>
<comment type="similarity">
    <text evidence="6">Belongs to the MIP/aquaporin (TC 1.A.8) family.</text>
</comment>
<dbReference type="InterPro" id="IPR022357">
    <property type="entry name" value="MIP_CS"/>
</dbReference>
<dbReference type="PRINTS" id="PR00783">
    <property type="entry name" value="MINTRINSICP"/>
</dbReference>